<protein>
    <submittedName>
        <fullName evidence="2">Uncharacterized protein</fullName>
    </submittedName>
</protein>
<dbReference type="AlphaFoldDB" id="G9A386"/>
<evidence type="ECO:0000313" key="2">
    <source>
        <dbReference type="EMBL" id="CCE97834.1"/>
    </source>
</evidence>
<dbReference type="EMBL" id="HE616890">
    <property type="protein sequence ID" value="CCE97834.1"/>
    <property type="molecule type" value="Genomic_DNA"/>
</dbReference>
<dbReference type="KEGG" id="sfh:SFHH103_03342"/>
<evidence type="ECO:0000313" key="3">
    <source>
        <dbReference type="Proteomes" id="UP000007735"/>
    </source>
</evidence>
<name>G9A386_SINF1</name>
<gene>
    <name evidence="2" type="ordered locus">SFHH103_03342</name>
</gene>
<reference evidence="2 3" key="1">
    <citation type="journal article" date="2012" name="J. Bacteriol.">
        <title>Genome sequence of the soybean symbiont Sinorhizobium fredii HH103.</title>
        <authorList>
            <person name="Weidner S."/>
            <person name="Becker A."/>
            <person name="Bonilla I."/>
            <person name="Jaenicke S."/>
            <person name="Lloret J."/>
            <person name="Margaret I."/>
            <person name="Puhler A."/>
            <person name="Ruiz-Sainz J.E."/>
            <person name="Schneiker-Bekel S."/>
            <person name="Szczepanowski R."/>
            <person name="Vinardell J.M."/>
            <person name="Zehner S."/>
            <person name="Gottfert M."/>
        </authorList>
    </citation>
    <scope>NUCLEOTIDE SEQUENCE [LARGE SCALE GENOMIC DNA]</scope>
    <source>
        <strain evidence="2 3">HH103</strain>
    </source>
</reference>
<dbReference type="PATRIC" id="fig|380.5.peg.3538"/>
<proteinExistence type="predicted"/>
<sequence length="83" mass="9146">MQNARWRRPAAEMPENKEIGGGEGDEARLNLKTMEALIGRGGMLYVALRAKTVPLNLAEIFQKGRKTGRFRSSRAADTLICGV</sequence>
<feature type="region of interest" description="Disordered" evidence="1">
    <location>
        <begin position="1"/>
        <end position="25"/>
    </location>
</feature>
<accession>G9A386</accession>
<feature type="compositionally biased region" description="Basic and acidic residues" evidence="1">
    <location>
        <begin position="14"/>
        <end position="25"/>
    </location>
</feature>
<organism evidence="2 3">
    <name type="scientific">Sinorhizobium fredii (strain HH103)</name>
    <dbReference type="NCBI Taxonomy" id="1117943"/>
    <lineage>
        <taxon>Bacteria</taxon>
        <taxon>Pseudomonadati</taxon>
        <taxon>Pseudomonadota</taxon>
        <taxon>Alphaproteobacteria</taxon>
        <taxon>Hyphomicrobiales</taxon>
        <taxon>Rhizobiaceae</taxon>
        <taxon>Sinorhizobium/Ensifer group</taxon>
        <taxon>Sinorhizobium</taxon>
    </lineage>
</organism>
<dbReference type="HOGENOM" id="CLU_2540189_0_0_5"/>
<dbReference type="STRING" id="1117943.SFHH103_03342"/>
<dbReference type="Proteomes" id="UP000007735">
    <property type="component" value="Chromosome"/>
</dbReference>
<evidence type="ECO:0000256" key="1">
    <source>
        <dbReference type="SAM" id="MobiDB-lite"/>
    </source>
</evidence>